<dbReference type="OrthoDB" id="1689146at2759"/>
<dbReference type="InterPro" id="IPR025315">
    <property type="entry name" value="DUF4220"/>
</dbReference>
<name>A0A8J4QFP6_9ROSI</name>
<evidence type="ECO:0000313" key="3">
    <source>
        <dbReference type="EMBL" id="KAF3948467.1"/>
    </source>
</evidence>
<keyword evidence="1" id="KW-0812">Transmembrane</keyword>
<dbReference type="Proteomes" id="UP000737018">
    <property type="component" value="Unassembled WGS sequence"/>
</dbReference>
<feature type="transmembrane region" description="Helical" evidence="1">
    <location>
        <begin position="325"/>
        <end position="346"/>
    </location>
</feature>
<evidence type="ECO:0000256" key="1">
    <source>
        <dbReference type="SAM" id="Phobius"/>
    </source>
</evidence>
<dbReference type="InterPro" id="IPR007658">
    <property type="entry name" value="DUF594"/>
</dbReference>
<gene>
    <name evidence="3" type="ORF">CMV_025541</name>
</gene>
<dbReference type="EMBL" id="JRKL02006817">
    <property type="protein sequence ID" value="KAF3948467.1"/>
    <property type="molecule type" value="Genomic_DNA"/>
</dbReference>
<keyword evidence="1" id="KW-0472">Membrane</keyword>
<keyword evidence="1" id="KW-1133">Transmembrane helix</keyword>
<reference evidence="3" key="1">
    <citation type="submission" date="2020-03" db="EMBL/GenBank/DDBJ databases">
        <title>Castanea mollissima Vanexum genome sequencing.</title>
        <authorList>
            <person name="Staton M."/>
        </authorList>
    </citation>
    <scope>NUCLEOTIDE SEQUENCE</scope>
    <source>
        <tissue evidence="3">Leaf</tissue>
    </source>
</reference>
<dbReference type="PANTHER" id="PTHR31325">
    <property type="entry name" value="OS01G0798800 PROTEIN-RELATED"/>
    <property type="match status" value="1"/>
</dbReference>
<feature type="transmembrane region" description="Helical" evidence="1">
    <location>
        <begin position="114"/>
        <end position="134"/>
    </location>
</feature>
<dbReference type="Pfam" id="PF13968">
    <property type="entry name" value="DUF4220"/>
    <property type="match status" value="1"/>
</dbReference>
<keyword evidence="4" id="KW-1185">Reference proteome</keyword>
<evidence type="ECO:0000259" key="2">
    <source>
        <dbReference type="Pfam" id="PF13968"/>
    </source>
</evidence>
<feature type="transmembrane region" description="Helical" evidence="1">
    <location>
        <begin position="73"/>
        <end position="94"/>
    </location>
</feature>
<feature type="transmembrane region" description="Helical" evidence="1">
    <location>
        <begin position="40"/>
        <end position="61"/>
    </location>
</feature>
<feature type="transmembrane region" description="Helical" evidence="1">
    <location>
        <begin position="358"/>
        <end position="376"/>
    </location>
</feature>
<feature type="domain" description="DUF4220" evidence="2">
    <location>
        <begin position="76"/>
        <end position="427"/>
    </location>
</feature>
<evidence type="ECO:0000313" key="4">
    <source>
        <dbReference type="Proteomes" id="UP000737018"/>
    </source>
</evidence>
<dbReference type="Pfam" id="PF04578">
    <property type="entry name" value="DUF594"/>
    <property type="match status" value="1"/>
</dbReference>
<protein>
    <recommendedName>
        <fullName evidence="2">DUF4220 domain-containing protein</fullName>
    </recommendedName>
</protein>
<comment type="caution">
    <text evidence="3">The sequence shown here is derived from an EMBL/GenBank/DDBJ whole genome shotgun (WGS) entry which is preliminary data.</text>
</comment>
<proteinExistence type="predicted"/>
<organism evidence="3 4">
    <name type="scientific">Castanea mollissima</name>
    <name type="common">Chinese chestnut</name>
    <dbReference type="NCBI Taxonomy" id="60419"/>
    <lineage>
        <taxon>Eukaryota</taxon>
        <taxon>Viridiplantae</taxon>
        <taxon>Streptophyta</taxon>
        <taxon>Embryophyta</taxon>
        <taxon>Tracheophyta</taxon>
        <taxon>Spermatophyta</taxon>
        <taxon>Magnoliopsida</taxon>
        <taxon>eudicotyledons</taxon>
        <taxon>Gunneridae</taxon>
        <taxon>Pentapetalae</taxon>
        <taxon>rosids</taxon>
        <taxon>fabids</taxon>
        <taxon>Fagales</taxon>
        <taxon>Fagaceae</taxon>
        <taxon>Castanea</taxon>
    </lineage>
</organism>
<dbReference type="AlphaFoldDB" id="A0A8J4QFP6"/>
<sequence length="731" mass="84931">MEAKSPKIVIPIVVSSIMFIKKKRLMEVFPSRWRNLWTEWQLRLLILLSLTTQIILVILGNRRKYIAGAWIRFTVWSTYLLADSIALMAAGIISTDVGEVYNANGLVDEKYELIIFWAPLLLLHLGGTDTITAYSLEDNELWKRHLLGVVIQAFATLYIWLTAWTSSTLSLLFILMFFVGLGKYCERVWVLYLASEKTFRESIPDIPTNDSKIMEKCKLKQLEGYHLTTHQVFEVEVPDHSANTSSTDESLHPDADELLTAYSLVDMVKRLFSDLILGYQDRDASREIFERLSSKKAFKVIEIELGFIYDLLYTKAKAIYSPWGIARRIIGIFIIFIVLVLFIILGVREIHQRSKIDVIITLVLLVVALLLELCAFRELLLSDHTTHWLIKHKKTNFLQHINRTLRHKWQKRRNWSHSISQFSLLSFSLGKTPVPYFGILKMLGIDEMLEIQPYDIPLRDIDDIKYMIFEDMKNLRDWAKVNNCGTELKDLYGRKGGRTLTRYKREDLDWSVDKLGFDQSILIWHLATEICYFHEYIKPDEISTIVNSEGKRESQNERSAKGLMRQRCNYLSRYMLYLLVRRPNMLPIGMGHIKFRDIYTEVGDFIEEHNGKSVRDEKEASDTLSKVKTKVMLAVGGRDRSRRDRSNNVIFHACKLVSALGEDEKKWELIKNVWLEMLGHAASQCKGRLHAQQLRRGGELLTHVWLLMAHFGLTDHFQIPRSRAIAEAIIR</sequence>
<accession>A0A8J4QFP6</accession>